<dbReference type="InParanoid" id="A0A2H3D4Q8"/>
<dbReference type="OrthoDB" id="3265539at2759"/>
<accession>A0A2H3D4Q8</accession>
<name>A0A2H3D4Q8_ARMGA</name>
<dbReference type="STRING" id="47427.A0A2H3D4Q8"/>
<organism evidence="1 2">
    <name type="scientific">Armillaria gallica</name>
    <name type="common">Bulbous honey fungus</name>
    <name type="synonym">Armillaria bulbosa</name>
    <dbReference type="NCBI Taxonomy" id="47427"/>
    <lineage>
        <taxon>Eukaryota</taxon>
        <taxon>Fungi</taxon>
        <taxon>Dikarya</taxon>
        <taxon>Basidiomycota</taxon>
        <taxon>Agaricomycotina</taxon>
        <taxon>Agaricomycetes</taxon>
        <taxon>Agaricomycetidae</taxon>
        <taxon>Agaricales</taxon>
        <taxon>Marasmiineae</taxon>
        <taxon>Physalacriaceae</taxon>
        <taxon>Armillaria</taxon>
    </lineage>
</organism>
<proteinExistence type="predicted"/>
<sequence>IQSWVGEICGQAFTMQMSGIEVSDQDVILALTLGLPSSYDTVIIHFNATPPDQLTIDHVITQLLNDETCQSMNRHRSTQNATTTEEALSVTQCCLCPDASEIICFFCDQKSHYKDACPEKKLWESHKQEIAGMVEGADSDEESLLLEED</sequence>
<evidence type="ECO:0000313" key="2">
    <source>
        <dbReference type="Proteomes" id="UP000217790"/>
    </source>
</evidence>
<protein>
    <recommendedName>
        <fullName evidence="3">CCHC-type domain-containing protein</fullName>
    </recommendedName>
</protein>
<keyword evidence="2" id="KW-1185">Reference proteome</keyword>
<evidence type="ECO:0000313" key="1">
    <source>
        <dbReference type="EMBL" id="PBK83323.1"/>
    </source>
</evidence>
<feature type="non-terminal residue" evidence="1">
    <location>
        <position position="1"/>
    </location>
</feature>
<gene>
    <name evidence="1" type="ORF">ARMGADRAFT_945224</name>
</gene>
<dbReference type="EMBL" id="KZ293707">
    <property type="protein sequence ID" value="PBK83323.1"/>
    <property type="molecule type" value="Genomic_DNA"/>
</dbReference>
<reference evidence="2" key="1">
    <citation type="journal article" date="2017" name="Nat. Ecol. Evol.">
        <title>Genome expansion and lineage-specific genetic innovations in the forest pathogenic fungi Armillaria.</title>
        <authorList>
            <person name="Sipos G."/>
            <person name="Prasanna A.N."/>
            <person name="Walter M.C."/>
            <person name="O'Connor E."/>
            <person name="Balint B."/>
            <person name="Krizsan K."/>
            <person name="Kiss B."/>
            <person name="Hess J."/>
            <person name="Varga T."/>
            <person name="Slot J."/>
            <person name="Riley R."/>
            <person name="Boka B."/>
            <person name="Rigling D."/>
            <person name="Barry K."/>
            <person name="Lee J."/>
            <person name="Mihaltcheva S."/>
            <person name="LaButti K."/>
            <person name="Lipzen A."/>
            <person name="Waldron R."/>
            <person name="Moloney N.M."/>
            <person name="Sperisen C."/>
            <person name="Kredics L."/>
            <person name="Vagvoelgyi C."/>
            <person name="Patrignani A."/>
            <person name="Fitzpatrick D."/>
            <person name="Nagy I."/>
            <person name="Doyle S."/>
            <person name="Anderson J.B."/>
            <person name="Grigoriev I.V."/>
            <person name="Gueldener U."/>
            <person name="Muensterkoetter M."/>
            <person name="Nagy L.G."/>
        </authorList>
    </citation>
    <scope>NUCLEOTIDE SEQUENCE [LARGE SCALE GENOMIC DNA]</scope>
    <source>
        <strain evidence="2">Ar21-2</strain>
    </source>
</reference>
<dbReference type="AlphaFoldDB" id="A0A2H3D4Q8"/>
<dbReference type="Proteomes" id="UP000217790">
    <property type="component" value="Unassembled WGS sequence"/>
</dbReference>
<evidence type="ECO:0008006" key="3">
    <source>
        <dbReference type="Google" id="ProtNLM"/>
    </source>
</evidence>